<protein>
    <submittedName>
        <fullName evidence="1">Uncharacterized protein</fullName>
    </submittedName>
</protein>
<accession>A0ACC2PMQ6</accession>
<keyword evidence="2" id="KW-1185">Reference proteome</keyword>
<feature type="non-terminal residue" evidence="1">
    <location>
        <position position="150"/>
    </location>
</feature>
<evidence type="ECO:0000313" key="2">
    <source>
        <dbReference type="Proteomes" id="UP001239111"/>
    </source>
</evidence>
<name>A0ACC2PMQ6_9HYME</name>
<organism evidence="1 2">
    <name type="scientific">Eretmocerus hayati</name>
    <dbReference type="NCBI Taxonomy" id="131215"/>
    <lineage>
        <taxon>Eukaryota</taxon>
        <taxon>Metazoa</taxon>
        <taxon>Ecdysozoa</taxon>
        <taxon>Arthropoda</taxon>
        <taxon>Hexapoda</taxon>
        <taxon>Insecta</taxon>
        <taxon>Pterygota</taxon>
        <taxon>Neoptera</taxon>
        <taxon>Endopterygota</taxon>
        <taxon>Hymenoptera</taxon>
        <taxon>Apocrita</taxon>
        <taxon>Proctotrupomorpha</taxon>
        <taxon>Chalcidoidea</taxon>
        <taxon>Aphelinidae</taxon>
        <taxon>Aphelininae</taxon>
        <taxon>Eretmocerus</taxon>
    </lineage>
</organism>
<reference evidence="1" key="1">
    <citation type="submission" date="2023-04" db="EMBL/GenBank/DDBJ databases">
        <title>A chromosome-level genome assembly of the parasitoid wasp Eretmocerus hayati.</title>
        <authorList>
            <person name="Zhong Y."/>
            <person name="Liu S."/>
            <person name="Liu Y."/>
        </authorList>
    </citation>
    <scope>NUCLEOTIDE SEQUENCE</scope>
    <source>
        <strain evidence="1">ZJU_SS_LIU_2023</strain>
    </source>
</reference>
<dbReference type="EMBL" id="CM056741">
    <property type="protein sequence ID" value="KAJ8684879.1"/>
    <property type="molecule type" value="Genomic_DNA"/>
</dbReference>
<dbReference type="Proteomes" id="UP001239111">
    <property type="component" value="Chromosome 1"/>
</dbReference>
<gene>
    <name evidence="1" type="ORF">QAD02_020672</name>
</gene>
<comment type="caution">
    <text evidence="1">The sequence shown here is derived from an EMBL/GenBank/DDBJ whole genome shotgun (WGS) entry which is preliminary data.</text>
</comment>
<evidence type="ECO:0000313" key="1">
    <source>
        <dbReference type="EMBL" id="KAJ8684879.1"/>
    </source>
</evidence>
<proteinExistence type="predicted"/>
<sequence length="150" mass="16995">MSIAGPSVLEIISSLLTHLRVSVYRDQSSSNDEQLYQEALINALGEFANHLPDYQKIEIMKFIMSKIPQALTSATTEGDVLLQQILLKSLLKVSTQYCSIHLNTTFPPSFLQPLLKMSVVSEPEMRLLVQRILHTLIDRHDNSSKFRKPT</sequence>